<gene>
    <name evidence="7" type="ORF">PTSG_11350</name>
</gene>
<keyword evidence="8" id="KW-1185">Reference proteome</keyword>
<dbReference type="InterPro" id="IPR035991">
    <property type="entry name" value="Casein_kinase_II_beta-like"/>
</dbReference>
<dbReference type="Gene3D" id="2.20.25.20">
    <property type="match status" value="1"/>
</dbReference>
<dbReference type="OMA" id="DADFGRC"/>
<dbReference type="PANTHER" id="PTHR11740:SF0">
    <property type="entry name" value="CASEIN KINASE II SUBUNIT BETA"/>
    <property type="match status" value="1"/>
</dbReference>
<comment type="similarity">
    <text evidence="1 5">Belongs to the casein kinase 2 subunit beta family.</text>
</comment>
<evidence type="ECO:0000256" key="6">
    <source>
        <dbReference type="SAM" id="MobiDB-lite"/>
    </source>
</evidence>
<dbReference type="FunFam" id="2.20.25.20:FF:000002">
    <property type="entry name" value="Casein kinase II subunit beta"/>
    <property type="match status" value="1"/>
</dbReference>
<dbReference type="SMART" id="SM01085">
    <property type="entry name" value="CK_II_beta"/>
    <property type="match status" value="1"/>
</dbReference>
<dbReference type="PROSITE" id="PS01101">
    <property type="entry name" value="CK2_BETA"/>
    <property type="match status" value="1"/>
</dbReference>
<dbReference type="PANTHER" id="PTHR11740">
    <property type="entry name" value="CASEIN KINASE II SUBUNIT BETA"/>
    <property type="match status" value="1"/>
</dbReference>
<reference evidence="7" key="1">
    <citation type="submission" date="2009-08" db="EMBL/GenBank/DDBJ databases">
        <title>Annotation of Salpingoeca rosetta.</title>
        <authorList>
            <consortium name="The Broad Institute Genome Sequencing Platform"/>
            <person name="Russ C."/>
            <person name="Cuomo C."/>
            <person name="Burger G."/>
            <person name="Gray M.W."/>
            <person name="Holland P.W.H."/>
            <person name="King N."/>
            <person name="Lang F.B.F."/>
            <person name="Roger A.J."/>
            <person name="Ruiz-Trillo I."/>
            <person name="Young S.K."/>
            <person name="Zeng Q."/>
            <person name="Gargeya S."/>
            <person name="Alvarado L."/>
            <person name="Berlin A."/>
            <person name="Chapman S.B."/>
            <person name="Chen Z."/>
            <person name="Freedman E."/>
            <person name="Gellesch M."/>
            <person name="Goldberg J."/>
            <person name="Griggs A."/>
            <person name="Gujja S."/>
            <person name="Heilman E."/>
            <person name="Heiman D."/>
            <person name="Howarth C."/>
            <person name="Mehta T."/>
            <person name="Neiman D."/>
            <person name="Pearson M."/>
            <person name="Roberts A."/>
            <person name="Saif S."/>
            <person name="Shea T."/>
            <person name="Shenoy N."/>
            <person name="Sisk P."/>
            <person name="Stolte C."/>
            <person name="Sykes S."/>
            <person name="White J."/>
            <person name="Yandava C."/>
            <person name="Haas B."/>
            <person name="Nusbaum C."/>
            <person name="Birren B."/>
        </authorList>
    </citation>
    <scope>NUCLEOTIDE SEQUENCE [LARGE SCALE GENOMIC DNA]</scope>
    <source>
        <strain evidence="7">ATCC 50818</strain>
    </source>
</reference>
<feature type="region of interest" description="Disordered" evidence="6">
    <location>
        <begin position="208"/>
        <end position="229"/>
    </location>
</feature>
<dbReference type="InParanoid" id="F2UT55"/>
<dbReference type="InterPro" id="IPR000704">
    <property type="entry name" value="Casein_kinase_II_reg-sub"/>
</dbReference>
<sequence>MAYRDSQESSGSSSEEISWISWFCSLRGNEFFCEVEESFIQDKFNLTGLSEMVPHYRHALDMILDFEHEDELPEEQMQDVEQAAEVLYGLIHARFILTNRGLQKMLDKYLSGDFGNCPRVLCDGQTVLPVGLSDCPGEATVKLFCPRCNDVYAPRSSRHQHTDGVYFGTSFPHMLFAVNPEFRPPQQDPLPRYEPRIYGFKLHPTAYKRMHDRREQERNMEQRVRPRKH</sequence>
<dbReference type="FunFam" id="1.10.1820.10:FF:000001">
    <property type="entry name" value="Casein kinase II subunit beta"/>
    <property type="match status" value="1"/>
</dbReference>
<evidence type="ECO:0000256" key="1">
    <source>
        <dbReference type="ARBA" id="ARBA00006941"/>
    </source>
</evidence>
<keyword evidence="3" id="KW-0597">Phosphoprotein</keyword>
<dbReference type="GO" id="GO:0016055">
    <property type="term" value="P:Wnt signaling pathway"/>
    <property type="evidence" value="ECO:0007669"/>
    <property type="project" value="UniProtKB-KW"/>
</dbReference>
<keyword evidence="4" id="KW-0879">Wnt signaling pathway</keyword>
<dbReference type="PRINTS" id="PR00472">
    <property type="entry name" value="CASNKINASEII"/>
</dbReference>
<comment type="subunit">
    <text evidence="5">Tetramer of two alpha and two beta subunits.</text>
</comment>
<dbReference type="Proteomes" id="UP000007799">
    <property type="component" value="Unassembled WGS sequence"/>
</dbReference>
<feature type="compositionally biased region" description="Basic and acidic residues" evidence="6">
    <location>
        <begin position="212"/>
        <end position="229"/>
    </location>
</feature>
<dbReference type="OrthoDB" id="3971593at2759"/>
<dbReference type="GO" id="GO:0005737">
    <property type="term" value="C:cytoplasm"/>
    <property type="evidence" value="ECO:0007669"/>
    <property type="project" value="TreeGrafter"/>
</dbReference>
<evidence type="ECO:0000313" key="8">
    <source>
        <dbReference type="Proteomes" id="UP000007799"/>
    </source>
</evidence>
<dbReference type="RefSeq" id="XP_004987710.1">
    <property type="nucleotide sequence ID" value="XM_004987653.1"/>
</dbReference>
<evidence type="ECO:0000256" key="2">
    <source>
        <dbReference type="ARBA" id="ARBA00017775"/>
    </source>
</evidence>
<dbReference type="Gene3D" id="1.10.1820.10">
    <property type="entry name" value="protein kinase ck2 holoenzyme, chain C, domain 1"/>
    <property type="match status" value="1"/>
</dbReference>
<dbReference type="GO" id="GO:0005956">
    <property type="term" value="C:protein kinase CK2 complex"/>
    <property type="evidence" value="ECO:0007669"/>
    <property type="project" value="UniProtKB-UniRule"/>
</dbReference>
<dbReference type="GO" id="GO:0016301">
    <property type="term" value="F:kinase activity"/>
    <property type="evidence" value="ECO:0007669"/>
    <property type="project" value="UniProtKB-KW"/>
</dbReference>
<dbReference type="EMBL" id="GL832997">
    <property type="protein sequence ID" value="EGD81314.1"/>
    <property type="molecule type" value="Genomic_DNA"/>
</dbReference>
<evidence type="ECO:0000256" key="3">
    <source>
        <dbReference type="ARBA" id="ARBA00022553"/>
    </source>
</evidence>
<evidence type="ECO:0000313" key="7">
    <source>
        <dbReference type="EMBL" id="EGD81314.1"/>
    </source>
</evidence>
<keyword evidence="7" id="KW-0808">Transferase</keyword>
<dbReference type="AlphaFoldDB" id="F2UT55"/>
<dbReference type="eggNOG" id="KOG3092">
    <property type="taxonomic scope" value="Eukaryota"/>
</dbReference>
<proteinExistence type="inferred from homology"/>
<dbReference type="GO" id="GO:0019887">
    <property type="term" value="F:protein kinase regulator activity"/>
    <property type="evidence" value="ECO:0007669"/>
    <property type="project" value="InterPro"/>
</dbReference>
<evidence type="ECO:0000256" key="4">
    <source>
        <dbReference type="ARBA" id="ARBA00022687"/>
    </source>
</evidence>
<dbReference type="SUPFAM" id="SSF57798">
    <property type="entry name" value="Casein kinase II beta subunit"/>
    <property type="match status" value="1"/>
</dbReference>
<organism evidence="8">
    <name type="scientific">Salpingoeca rosetta (strain ATCC 50818 / BSB-021)</name>
    <dbReference type="NCBI Taxonomy" id="946362"/>
    <lineage>
        <taxon>Eukaryota</taxon>
        <taxon>Choanoflagellata</taxon>
        <taxon>Craspedida</taxon>
        <taxon>Salpingoecidae</taxon>
        <taxon>Salpingoeca</taxon>
    </lineage>
</organism>
<keyword evidence="7" id="KW-0418">Kinase</keyword>
<dbReference type="KEGG" id="sre:PTSG_11350"/>
<dbReference type="GeneID" id="16068235"/>
<dbReference type="InterPro" id="IPR016149">
    <property type="entry name" value="Casein_kin_II_reg-sub_N"/>
</dbReference>
<protein>
    <recommendedName>
        <fullName evidence="2 5">Casein kinase II subunit beta</fullName>
        <shortName evidence="5">CK II beta</shortName>
    </recommendedName>
</protein>
<dbReference type="STRING" id="946362.F2UT55"/>
<dbReference type="FunCoup" id="F2UT55">
    <property type="interactions" value="1752"/>
</dbReference>
<evidence type="ECO:0000256" key="5">
    <source>
        <dbReference type="RuleBase" id="RU361268"/>
    </source>
</evidence>
<dbReference type="Pfam" id="PF01214">
    <property type="entry name" value="CK_II_beta"/>
    <property type="match status" value="1"/>
</dbReference>
<name>F2UT55_SALR5</name>
<accession>F2UT55</accession>